<evidence type="ECO:0000256" key="1">
    <source>
        <dbReference type="SAM" id="Phobius"/>
    </source>
</evidence>
<feature type="transmembrane region" description="Helical" evidence="1">
    <location>
        <begin position="14"/>
        <end position="34"/>
    </location>
</feature>
<accession>N6WVH9</accession>
<reference evidence="3 4" key="1">
    <citation type="journal article" date="2013" name="Genome Announc.">
        <title>Genome Sequence of the Polycyclic Aromatic Hydrocarbon-Degrading Bacterium Strain Marinobacter nanhaiticus D15-8WT.</title>
        <authorList>
            <person name="Cui Z."/>
            <person name="Gao W."/>
            <person name="Li Q."/>
            <person name="Xu G."/>
            <person name="Zheng L."/>
        </authorList>
    </citation>
    <scope>NUCLEOTIDE SEQUENCE [LARGE SCALE GENOMIC DNA]</scope>
    <source>
        <strain evidence="3 4">D15-8W</strain>
    </source>
</reference>
<dbReference type="Pfam" id="PF04892">
    <property type="entry name" value="VanZ"/>
    <property type="match status" value="1"/>
</dbReference>
<keyword evidence="1" id="KW-1133">Transmembrane helix</keyword>
<feature type="domain" description="VanZ-like" evidence="2">
    <location>
        <begin position="43"/>
        <end position="115"/>
    </location>
</feature>
<evidence type="ECO:0000313" key="4">
    <source>
        <dbReference type="Proteomes" id="UP000013165"/>
    </source>
</evidence>
<dbReference type="eggNOG" id="COG5652">
    <property type="taxonomic scope" value="Bacteria"/>
</dbReference>
<comment type="caution">
    <text evidence="3">The sequence shown here is derived from an EMBL/GenBank/DDBJ whole genome shotgun (WGS) entry which is preliminary data.</text>
</comment>
<dbReference type="PATRIC" id="fig|626887.3.peg.1921"/>
<feature type="transmembrane region" description="Helical" evidence="1">
    <location>
        <begin position="46"/>
        <end position="63"/>
    </location>
</feature>
<feature type="transmembrane region" description="Helical" evidence="1">
    <location>
        <begin position="69"/>
        <end position="89"/>
    </location>
</feature>
<protein>
    <submittedName>
        <fullName evidence="3">VanZ family protein</fullName>
    </submittedName>
</protein>
<dbReference type="RefSeq" id="WP_004579887.1">
    <property type="nucleotide sequence ID" value="NZ_AP028878.1"/>
</dbReference>
<dbReference type="PANTHER" id="PTHR28008:SF1">
    <property type="entry name" value="DOMAIN PROTEIN, PUTATIVE (AFU_ORTHOLOGUE AFUA_3G10980)-RELATED"/>
    <property type="match status" value="1"/>
</dbReference>
<name>N6WVH9_9GAMM</name>
<dbReference type="Proteomes" id="UP000013165">
    <property type="component" value="Unassembled WGS sequence"/>
</dbReference>
<dbReference type="HOGENOM" id="CLU_096028_3_5_6"/>
<proteinExistence type="predicted"/>
<gene>
    <name evidence="3" type="ORF">J057_09571</name>
</gene>
<keyword evidence="1" id="KW-0812">Transmembrane</keyword>
<dbReference type="OrthoDB" id="7376558at2"/>
<feature type="transmembrane region" description="Helical" evidence="1">
    <location>
        <begin position="96"/>
        <end position="115"/>
    </location>
</feature>
<dbReference type="AlphaFoldDB" id="N6WVH9"/>
<evidence type="ECO:0000259" key="2">
    <source>
        <dbReference type="Pfam" id="PF04892"/>
    </source>
</evidence>
<organism evidence="3 4">
    <name type="scientific">Marinobacter nanhaiticus D15-8W</name>
    <dbReference type="NCBI Taxonomy" id="626887"/>
    <lineage>
        <taxon>Bacteria</taxon>
        <taxon>Pseudomonadati</taxon>
        <taxon>Pseudomonadota</taxon>
        <taxon>Gammaproteobacteria</taxon>
        <taxon>Pseudomonadales</taxon>
        <taxon>Marinobacteraceae</taxon>
        <taxon>Marinobacter</taxon>
    </lineage>
</organism>
<dbReference type="EMBL" id="APLQ01000011">
    <property type="protein sequence ID" value="ENO15591.1"/>
    <property type="molecule type" value="Genomic_DNA"/>
</dbReference>
<dbReference type="STRING" id="626887.J057_09571"/>
<sequence length="124" mass="13734">MTDLLRRLTQWTSAWRFALVASMALILWLSTSKLEHPVATSTWDKANHAIAFIELILLARLGWPRMPVIHSALIVLGFGALIEIVQAPIPYRSASLLDLVADAAGIALGLGIWWLTLRKLQQPA</sequence>
<dbReference type="PANTHER" id="PTHR28008">
    <property type="entry name" value="DOMAIN PROTEIN, PUTATIVE (AFU_ORTHOLOGUE AFUA_3G10980)-RELATED"/>
    <property type="match status" value="1"/>
</dbReference>
<keyword evidence="1" id="KW-0472">Membrane</keyword>
<keyword evidence="4" id="KW-1185">Reference proteome</keyword>
<evidence type="ECO:0000313" key="3">
    <source>
        <dbReference type="EMBL" id="ENO15591.1"/>
    </source>
</evidence>
<dbReference type="NCBIfam" id="NF037970">
    <property type="entry name" value="vanZ_1"/>
    <property type="match status" value="1"/>
</dbReference>
<dbReference type="InterPro" id="IPR006976">
    <property type="entry name" value="VanZ-like"/>
</dbReference>